<feature type="domain" description="Alpha/beta hydrolase fold-3" evidence="1">
    <location>
        <begin position="82"/>
        <end position="285"/>
    </location>
</feature>
<dbReference type="GO" id="GO:0017000">
    <property type="term" value="P:antibiotic biosynthetic process"/>
    <property type="evidence" value="ECO:0007669"/>
    <property type="project" value="UniProtKB-ARBA"/>
</dbReference>
<comment type="caution">
    <text evidence="2">The sequence shown here is derived from an EMBL/GenBank/DDBJ whole genome shotgun (WGS) entry which is preliminary data.</text>
</comment>
<dbReference type="AlphaFoldDB" id="A0A1V6TSJ1"/>
<reference evidence="3" key="1">
    <citation type="journal article" date="2017" name="Nat. Microbiol.">
        <title>Global analysis of biosynthetic gene clusters reveals vast potential of secondary metabolite production in Penicillium species.</title>
        <authorList>
            <person name="Nielsen J.C."/>
            <person name="Grijseels S."/>
            <person name="Prigent S."/>
            <person name="Ji B."/>
            <person name="Dainat J."/>
            <person name="Nielsen K.F."/>
            <person name="Frisvad J.C."/>
            <person name="Workman M."/>
            <person name="Nielsen J."/>
        </authorList>
    </citation>
    <scope>NUCLEOTIDE SEQUENCE [LARGE SCALE GENOMIC DNA]</scope>
    <source>
        <strain evidence="3">IBT 24891</strain>
    </source>
</reference>
<dbReference type="STRING" id="303698.A0A1V6TSJ1"/>
<dbReference type="InterPro" id="IPR029058">
    <property type="entry name" value="AB_hydrolase_fold"/>
</dbReference>
<dbReference type="GO" id="GO:0016787">
    <property type="term" value="F:hydrolase activity"/>
    <property type="evidence" value="ECO:0007669"/>
    <property type="project" value="InterPro"/>
</dbReference>
<dbReference type="EMBL" id="MLKD01000002">
    <property type="protein sequence ID" value="OQE29352.1"/>
    <property type="molecule type" value="Genomic_DNA"/>
</dbReference>
<evidence type="ECO:0000313" key="3">
    <source>
        <dbReference type="Proteomes" id="UP000191285"/>
    </source>
</evidence>
<dbReference type="Pfam" id="PF07859">
    <property type="entry name" value="Abhydrolase_3"/>
    <property type="match status" value="1"/>
</dbReference>
<evidence type="ECO:0000313" key="2">
    <source>
        <dbReference type="EMBL" id="OQE29352.1"/>
    </source>
</evidence>
<dbReference type="Gene3D" id="3.40.50.1820">
    <property type="entry name" value="alpha/beta hydrolase"/>
    <property type="match status" value="1"/>
</dbReference>
<organism evidence="2 3">
    <name type="scientific">Penicillium steckii</name>
    <dbReference type="NCBI Taxonomy" id="303698"/>
    <lineage>
        <taxon>Eukaryota</taxon>
        <taxon>Fungi</taxon>
        <taxon>Dikarya</taxon>
        <taxon>Ascomycota</taxon>
        <taxon>Pezizomycotina</taxon>
        <taxon>Eurotiomycetes</taxon>
        <taxon>Eurotiomycetidae</taxon>
        <taxon>Eurotiales</taxon>
        <taxon>Aspergillaceae</taxon>
        <taxon>Penicillium</taxon>
    </lineage>
</organism>
<dbReference type="PANTHER" id="PTHR23024">
    <property type="entry name" value="ARYLACETAMIDE DEACETYLASE"/>
    <property type="match status" value="1"/>
</dbReference>
<accession>A0A1V6TSJ1</accession>
<evidence type="ECO:0000259" key="1">
    <source>
        <dbReference type="Pfam" id="PF07859"/>
    </source>
</evidence>
<dbReference type="InterPro" id="IPR050466">
    <property type="entry name" value="Carboxylest/Gibb_receptor"/>
</dbReference>
<name>A0A1V6TSJ1_9EURO</name>
<protein>
    <recommendedName>
        <fullName evidence="1">Alpha/beta hydrolase fold-3 domain-containing protein</fullName>
    </recommendedName>
</protein>
<dbReference type="GO" id="GO:0072330">
    <property type="term" value="P:monocarboxylic acid biosynthetic process"/>
    <property type="evidence" value="ECO:0007669"/>
    <property type="project" value="UniProtKB-ARBA"/>
</dbReference>
<sequence>MWRISLFFRNIYLRITVTLLRTIYRLTRPTLPANNFNSKLQIPSRDKGRYIEARLYAKDSISANTTTNNDSANDTDIPQPILLNLHGCAMIFPAFGTDDEFCHYISKNTPHTIIDINYRKSPENPFPAAINDVQDTINWILSQPQKYDLSRLSISGFSSGGNLAIVAATTLMPAQTFHSVITFYPGVDMFSDPASKKAPDTKGKLIPPAIARFFHRCYIPYGIDSRDVRISPIFGDLGSFSSRLLMVTAACDNMAPEAEEFALAVERESGCDVVLQRMEGCEHGWDKNSNAGEIQEEAKWKAYSMAVDMLMK</sequence>
<dbReference type="InterPro" id="IPR013094">
    <property type="entry name" value="AB_hydrolase_3"/>
</dbReference>
<proteinExistence type="predicted"/>
<keyword evidence="3" id="KW-1185">Reference proteome</keyword>
<dbReference type="Proteomes" id="UP000191285">
    <property type="component" value="Unassembled WGS sequence"/>
</dbReference>
<dbReference type="SUPFAM" id="SSF53474">
    <property type="entry name" value="alpha/beta-Hydrolases"/>
    <property type="match status" value="1"/>
</dbReference>
<dbReference type="OrthoDB" id="408631at2759"/>
<gene>
    <name evidence="2" type="ORF">PENSTE_c002G04941</name>
</gene>
<dbReference type="PANTHER" id="PTHR23024:SF242">
    <property type="entry name" value="ALPHA_BETA HYDROLASE FOLD-3 DOMAIN-CONTAINING PROTEIN-RELATED"/>
    <property type="match status" value="1"/>
</dbReference>